<dbReference type="PRINTS" id="PR00990">
    <property type="entry name" value="RIBOKINASE"/>
</dbReference>
<dbReference type="InterPro" id="IPR002173">
    <property type="entry name" value="Carboh/pur_kinase_PfkB_CS"/>
</dbReference>
<dbReference type="RefSeq" id="WP_136887164.1">
    <property type="nucleotide sequence ID" value="NZ_SUNI01000019.1"/>
</dbReference>
<dbReference type="PANTHER" id="PTHR10584">
    <property type="entry name" value="SUGAR KINASE"/>
    <property type="match status" value="1"/>
</dbReference>
<gene>
    <name evidence="6" type="ORF">FA743_16315</name>
</gene>
<evidence type="ECO:0000256" key="3">
    <source>
        <dbReference type="ARBA" id="ARBA00022777"/>
    </source>
</evidence>
<dbReference type="EMBL" id="SUNI01000019">
    <property type="protein sequence ID" value="TJZ90177.1"/>
    <property type="molecule type" value="Genomic_DNA"/>
</dbReference>
<dbReference type="GO" id="GO:0006796">
    <property type="term" value="P:phosphate-containing compound metabolic process"/>
    <property type="evidence" value="ECO:0007669"/>
    <property type="project" value="UniProtKB-ARBA"/>
</dbReference>
<dbReference type="OrthoDB" id="9813569at2"/>
<comment type="similarity">
    <text evidence="1 4">Belongs to the carbohydrate kinase PfkB family.</text>
</comment>
<name>A0A4U0R5Q0_9RHOB</name>
<dbReference type="Pfam" id="PF00294">
    <property type="entry name" value="PfkB"/>
    <property type="match status" value="1"/>
</dbReference>
<organism evidence="6 7">
    <name type="scientific">Paracoccus gahaiensis</name>
    <dbReference type="NCBI Taxonomy" id="1706839"/>
    <lineage>
        <taxon>Bacteria</taxon>
        <taxon>Pseudomonadati</taxon>
        <taxon>Pseudomonadota</taxon>
        <taxon>Alphaproteobacteria</taxon>
        <taxon>Rhodobacterales</taxon>
        <taxon>Paracoccaceae</taxon>
        <taxon>Paracoccus</taxon>
    </lineage>
</organism>
<protein>
    <submittedName>
        <fullName evidence="6">Carbohydrate kinase family protein</fullName>
    </submittedName>
</protein>
<dbReference type="InterPro" id="IPR011611">
    <property type="entry name" value="PfkB_dom"/>
</dbReference>
<evidence type="ECO:0000256" key="1">
    <source>
        <dbReference type="ARBA" id="ARBA00010688"/>
    </source>
</evidence>
<keyword evidence="2 4" id="KW-0808">Transferase</keyword>
<keyword evidence="7" id="KW-1185">Reference proteome</keyword>
<evidence type="ECO:0000256" key="2">
    <source>
        <dbReference type="ARBA" id="ARBA00022679"/>
    </source>
</evidence>
<evidence type="ECO:0000259" key="5">
    <source>
        <dbReference type="Pfam" id="PF00294"/>
    </source>
</evidence>
<dbReference type="Gene3D" id="3.40.1190.20">
    <property type="match status" value="1"/>
</dbReference>
<dbReference type="GO" id="GO:0016301">
    <property type="term" value="F:kinase activity"/>
    <property type="evidence" value="ECO:0007669"/>
    <property type="project" value="UniProtKB-KW"/>
</dbReference>
<comment type="caution">
    <text evidence="6">The sequence shown here is derived from an EMBL/GenBank/DDBJ whole genome shotgun (WGS) entry which is preliminary data.</text>
</comment>
<keyword evidence="3 4" id="KW-0418">Kinase</keyword>
<proteinExistence type="inferred from homology"/>
<dbReference type="InterPro" id="IPR029056">
    <property type="entry name" value="Ribokinase-like"/>
</dbReference>
<dbReference type="SUPFAM" id="SSF53613">
    <property type="entry name" value="Ribokinase-like"/>
    <property type="match status" value="1"/>
</dbReference>
<dbReference type="PROSITE" id="PS00584">
    <property type="entry name" value="PFKB_KINASES_2"/>
    <property type="match status" value="1"/>
</dbReference>
<reference evidence="6 7" key="1">
    <citation type="submission" date="2019-04" db="EMBL/GenBank/DDBJ databases">
        <authorList>
            <person name="Li J."/>
        </authorList>
    </citation>
    <scope>NUCLEOTIDE SEQUENCE [LARGE SCALE GENOMIC DNA]</scope>
    <source>
        <strain evidence="6 7">KCTC 42687</strain>
    </source>
</reference>
<evidence type="ECO:0000313" key="7">
    <source>
        <dbReference type="Proteomes" id="UP000309747"/>
    </source>
</evidence>
<dbReference type="Proteomes" id="UP000309747">
    <property type="component" value="Unassembled WGS sequence"/>
</dbReference>
<dbReference type="PANTHER" id="PTHR10584:SF166">
    <property type="entry name" value="RIBOKINASE"/>
    <property type="match status" value="1"/>
</dbReference>
<feature type="domain" description="Carbohydrate kinase PfkB" evidence="5">
    <location>
        <begin position="8"/>
        <end position="288"/>
    </location>
</feature>
<dbReference type="AlphaFoldDB" id="A0A4U0R5Q0"/>
<sequence length="307" mass="31946">MIDSSHPLLLCVGDIDMDLIIKVPRPPGRDQKVDGSRIAQTPGGMAANVAVAARRLGTATRILGAVGDDAMGYEAISALRLEGVDFAHIATRKDTATFFCIIMVDAGGEKALVKALSPAYLPQLADLTPAAFRGIRHAHLTFTEPGLSQKAIGMARDVGASISLDLEAADVPDDGRAVQQLAHAVDILFTSQHSRTEIEARIGPLTTRPDQIIVTTRGDAGARVERGSFVHEVSGHAVSVTDTSGAGDAFAAAFLHAHLGGADDADALRFANAAAALSTRAYGAQTGSATKSEVEQFLAEKNGGHHG</sequence>
<dbReference type="InterPro" id="IPR002139">
    <property type="entry name" value="Ribo/fructo_kinase"/>
</dbReference>
<evidence type="ECO:0000256" key="4">
    <source>
        <dbReference type="RuleBase" id="RU003704"/>
    </source>
</evidence>
<evidence type="ECO:0000313" key="6">
    <source>
        <dbReference type="EMBL" id="TJZ90177.1"/>
    </source>
</evidence>
<accession>A0A4U0R5Q0</accession>